<evidence type="ECO:0000256" key="5">
    <source>
        <dbReference type="ARBA" id="ARBA00022605"/>
    </source>
</evidence>
<keyword evidence="6 11" id="KW-0812">Transmembrane</keyword>
<dbReference type="Pfam" id="PF07264">
    <property type="entry name" value="EI24"/>
    <property type="match status" value="1"/>
</dbReference>
<proteinExistence type="predicted"/>
<dbReference type="RefSeq" id="WP_068389436.1">
    <property type="nucleotide sequence ID" value="NZ_LSZO01000135.1"/>
</dbReference>
<keyword evidence="4" id="KW-0997">Cell inner membrane</keyword>
<dbReference type="AlphaFoldDB" id="A0A139SV80"/>
<evidence type="ECO:0000256" key="3">
    <source>
        <dbReference type="ARBA" id="ARBA00022475"/>
    </source>
</evidence>
<dbReference type="InterPro" id="IPR050480">
    <property type="entry name" value="CysZ-like"/>
</dbReference>
<evidence type="ECO:0000313" key="12">
    <source>
        <dbReference type="EMBL" id="KXU38371.1"/>
    </source>
</evidence>
<protein>
    <recommendedName>
        <fullName evidence="14">Sulfate transporter CysZ</fullName>
    </recommendedName>
</protein>
<dbReference type="OrthoDB" id="5292355at2"/>
<keyword evidence="2" id="KW-0813">Transport</keyword>
<gene>
    <name evidence="12" type="ORF">AXE65_01255</name>
</gene>
<evidence type="ECO:0000256" key="1">
    <source>
        <dbReference type="ARBA" id="ARBA00004141"/>
    </source>
</evidence>
<feature type="transmembrane region" description="Helical" evidence="11">
    <location>
        <begin position="31"/>
        <end position="58"/>
    </location>
</feature>
<evidence type="ECO:0000256" key="4">
    <source>
        <dbReference type="ARBA" id="ARBA00022519"/>
    </source>
</evidence>
<reference evidence="12 13" key="1">
    <citation type="submission" date="2016-02" db="EMBL/GenBank/DDBJ databases">
        <authorList>
            <person name="Wen L."/>
            <person name="He K."/>
            <person name="Yang H."/>
        </authorList>
    </citation>
    <scope>NUCLEOTIDE SEQUENCE [LARGE SCALE GENOMIC DNA]</scope>
    <source>
        <strain evidence="12 13">CV58</strain>
    </source>
</reference>
<evidence type="ECO:0000256" key="11">
    <source>
        <dbReference type="SAM" id="Phobius"/>
    </source>
</evidence>
<keyword evidence="7 11" id="KW-1133">Transmembrane helix</keyword>
<feature type="transmembrane region" description="Helical" evidence="11">
    <location>
        <begin position="78"/>
        <end position="101"/>
    </location>
</feature>
<keyword evidence="10" id="KW-0198">Cysteine biosynthesis</keyword>
<dbReference type="GO" id="GO:0009675">
    <property type="term" value="F:high-affinity sulfate:proton symporter activity"/>
    <property type="evidence" value="ECO:0007669"/>
    <property type="project" value="TreeGrafter"/>
</dbReference>
<sequence>MPVAKLFKLFRGSACLVEGLPLLLRPQIKRFIVLPLLVSMLVYGLIIWLALILFSSLIDSLMSFLPSWLDFLRYLFKPLLAILLVFLLTLAFNLLVGLVLAPFNGLLAEKIEGLLTGKEDFPPFTFSTVISSVQRELRKWVYFLPRFLPLFILSWIPVVNLLTAPLLILLSAWMMALQYLDYPAENNGLNWQQTLGWLRKKRLQSLGLGAVIGLCVPFVGFLIAPIAVAGATVLWVREQSGSHKAA</sequence>
<dbReference type="Proteomes" id="UP000072660">
    <property type="component" value="Unassembled WGS sequence"/>
</dbReference>
<dbReference type="PANTHER" id="PTHR37468">
    <property type="entry name" value="SULFATE TRANSPORTER CYSZ"/>
    <property type="match status" value="1"/>
</dbReference>
<dbReference type="GO" id="GO:0005886">
    <property type="term" value="C:plasma membrane"/>
    <property type="evidence" value="ECO:0007669"/>
    <property type="project" value="TreeGrafter"/>
</dbReference>
<dbReference type="GO" id="GO:0019344">
    <property type="term" value="P:cysteine biosynthetic process"/>
    <property type="evidence" value="ECO:0007669"/>
    <property type="project" value="UniProtKB-KW"/>
</dbReference>
<dbReference type="EMBL" id="LSZO01000135">
    <property type="protein sequence ID" value="KXU38371.1"/>
    <property type="molecule type" value="Genomic_DNA"/>
</dbReference>
<evidence type="ECO:0000256" key="7">
    <source>
        <dbReference type="ARBA" id="ARBA00022989"/>
    </source>
</evidence>
<evidence type="ECO:0000256" key="8">
    <source>
        <dbReference type="ARBA" id="ARBA00023032"/>
    </source>
</evidence>
<name>A0A139SV80_9GAMM</name>
<accession>A0A139SV80</accession>
<evidence type="ECO:0000256" key="9">
    <source>
        <dbReference type="ARBA" id="ARBA00023136"/>
    </source>
</evidence>
<dbReference type="InterPro" id="IPR059112">
    <property type="entry name" value="CysZ/EI24"/>
</dbReference>
<keyword evidence="13" id="KW-1185">Reference proteome</keyword>
<organism evidence="12 13">
    <name type="scientific">Ventosimonas gracilis</name>
    <dbReference type="NCBI Taxonomy" id="1680762"/>
    <lineage>
        <taxon>Bacteria</taxon>
        <taxon>Pseudomonadati</taxon>
        <taxon>Pseudomonadota</taxon>
        <taxon>Gammaproteobacteria</taxon>
        <taxon>Pseudomonadales</taxon>
        <taxon>Ventosimonadaceae</taxon>
        <taxon>Ventosimonas</taxon>
    </lineage>
</organism>
<dbReference type="PANTHER" id="PTHR37468:SF1">
    <property type="entry name" value="SULFATE TRANSPORTER CYSZ"/>
    <property type="match status" value="1"/>
</dbReference>
<keyword evidence="3" id="KW-1003">Cell membrane</keyword>
<evidence type="ECO:0000256" key="2">
    <source>
        <dbReference type="ARBA" id="ARBA00022448"/>
    </source>
</evidence>
<comment type="caution">
    <text evidence="12">The sequence shown here is derived from an EMBL/GenBank/DDBJ whole genome shotgun (WGS) entry which is preliminary data.</text>
</comment>
<comment type="subcellular location">
    <subcellularLocation>
        <location evidence="1">Membrane</location>
        <topology evidence="1">Multi-pass membrane protein</topology>
    </subcellularLocation>
</comment>
<feature type="transmembrane region" description="Helical" evidence="11">
    <location>
        <begin position="206"/>
        <end position="236"/>
    </location>
</feature>
<dbReference type="GO" id="GO:0000103">
    <property type="term" value="P:sulfate assimilation"/>
    <property type="evidence" value="ECO:0007669"/>
    <property type="project" value="TreeGrafter"/>
</dbReference>
<evidence type="ECO:0000313" key="13">
    <source>
        <dbReference type="Proteomes" id="UP000072660"/>
    </source>
</evidence>
<evidence type="ECO:0008006" key="14">
    <source>
        <dbReference type="Google" id="ProtNLM"/>
    </source>
</evidence>
<keyword evidence="9 11" id="KW-0472">Membrane</keyword>
<dbReference type="NCBIfam" id="NF003433">
    <property type="entry name" value="PRK04949.1"/>
    <property type="match status" value="1"/>
</dbReference>
<keyword evidence="5" id="KW-0028">Amino-acid biosynthesis</keyword>
<feature type="transmembrane region" description="Helical" evidence="11">
    <location>
        <begin position="147"/>
        <end position="173"/>
    </location>
</feature>
<evidence type="ECO:0000256" key="10">
    <source>
        <dbReference type="ARBA" id="ARBA00023192"/>
    </source>
</evidence>
<evidence type="ECO:0000256" key="6">
    <source>
        <dbReference type="ARBA" id="ARBA00022692"/>
    </source>
</evidence>
<keyword evidence="8" id="KW-0764">Sulfate transport</keyword>